<dbReference type="OrthoDB" id="2971466at2"/>
<dbReference type="RefSeq" id="WP_007787450.1">
    <property type="nucleotide sequence ID" value="NZ_CM001441.1"/>
</dbReference>
<dbReference type="Proteomes" id="UP000005104">
    <property type="component" value="Chromosome"/>
</dbReference>
<protein>
    <submittedName>
        <fullName evidence="1">Uncharacterized protein</fullName>
    </submittedName>
</protein>
<keyword evidence="2" id="KW-1185">Reference proteome</keyword>
<proteinExistence type="predicted"/>
<evidence type="ECO:0000313" key="1">
    <source>
        <dbReference type="EMBL" id="EHQ92179.1"/>
    </source>
</evidence>
<reference evidence="1 2" key="1">
    <citation type="submission" date="2011-11" db="EMBL/GenBank/DDBJ databases">
        <title>The Noncontiguous Finished genome of Desulfosporosinus youngiae DSM 17734.</title>
        <authorList>
            <consortium name="US DOE Joint Genome Institute (JGI-PGF)"/>
            <person name="Lucas S."/>
            <person name="Han J."/>
            <person name="Lapidus A."/>
            <person name="Cheng J.-F."/>
            <person name="Goodwin L."/>
            <person name="Pitluck S."/>
            <person name="Peters L."/>
            <person name="Ovchinnikova G."/>
            <person name="Lu M."/>
            <person name="Land M.L."/>
            <person name="Hauser L."/>
            <person name="Pester M."/>
            <person name="Spring S."/>
            <person name="Ollivier B."/>
            <person name="Rattei T."/>
            <person name="Klenk H.-P."/>
            <person name="Wagner M."/>
            <person name="Loy A."/>
            <person name="Woyke T.J."/>
        </authorList>
    </citation>
    <scope>NUCLEOTIDE SEQUENCE [LARGE SCALE GENOMIC DNA]</scope>
    <source>
        <strain evidence="1 2">DSM 17734</strain>
    </source>
</reference>
<sequence>MSTCHIDISPKDAENVTEVILKKYPDSIMCLAPINPKSTYSPSKGKKCFRITCEILVPPEAIEGESCLDDFGAMVLLRLPKKRIKADFLKENKSKEEVT</sequence>
<organism evidence="1 2">
    <name type="scientific">Desulfosporosinus youngiae DSM 17734</name>
    <dbReference type="NCBI Taxonomy" id="768710"/>
    <lineage>
        <taxon>Bacteria</taxon>
        <taxon>Bacillati</taxon>
        <taxon>Bacillota</taxon>
        <taxon>Clostridia</taxon>
        <taxon>Eubacteriales</taxon>
        <taxon>Desulfitobacteriaceae</taxon>
        <taxon>Desulfosporosinus</taxon>
    </lineage>
</organism>
<accession>H5XZY3</accession>
<gene>
    <name evidence="1" type="ORF">DesyoDRAFT_5250</name>
</gene>
<evidence type="ECO:0000313" key="2">
    <source>
        <dbReference type="Proteomes" id="UP000005104"/>
    </source>
</evidence>
<name>H5XZY3_9FIRM</name>
<dbReference type="STRING" id="768710.DesyoDRAFT_5250"/>
<dbReference type="EMBL" id="CM001441">
    <property type="protein sequence ID" value="EHQ92179.1"/>
    <property type="molecule type" value="Genomic_DNA"/>
</dbReference>
<dbReference type="HOGENOM" id="CLU_2315778_0_0_9"/>
<dbReference type="AlphaFoldDB" id="H5XZY3"/>